<sequence length="412" mass="49311">MDHNIYNNLPVEIWIHIIKKIKSVNLFFCSKDFLRLLPLSSYHNNIICIDGNNNKNVLKISVENGYLNIIEHIDNLKTINSPLVKNIKKFNYDSNTLFKISCKNNHLKILNYISINYIFNNIEKEHIIKLIKYGHFNITKILLKKFCKKNHICHICNCNYICDYNSMLMEYILPTALKYYNMKIFKYFYRKSTYIKHYGFLFLKTACEFDCLDIVKYLIKKNVKYDTNNYYVIQLCLSKGHYEIAKYLLNLINIKKKNNIKNISWLDIIDKIIGRECNSKICNIISDKKATYVFKIKSNYYEEIIEEMTYKKKIIAHICENITIKHHTNIIDIIVTDWNKKYIVELLKCCQKRLDIETMDYIISSMIKNNRINLNKSNNISHDKFIYILDIHNDNNNQKYNTKIQKLITDYF</sequence>
<dbReference type="InterPro" id="IPR002110">
    <property type="entry name" value="Ankyrin_rpt"/>
</dbReference>
<dbReference type="Gene3D" id="1.25.40.20">
    <property type="entry name" value="Ankyrin repeat-containing domain"/>
    <property type="match status" value="1"/>
</dbReference>
<gene>
    <name evidence="1" type="ORF">Mb0063</name>
</gene>
<reference evidence="1" key="1">
    <citation type="submission" date="2018-03" db="EMBL/GenBank/DDBJ databases">
        <title>Draft genome sequences of Megaviruse, new member of the family Mimiviridae isolated from water in Shanghai, China.</title>
        <authorList>
            <person name="Xia Y."/>
        </authorList>
    </citation>
    <scope>NUCLEOTIDE SEQUENCE</scope>
    <source>
        <strain evidence="1">SH</strain>
    </source>
</reference>
<evidence type="ECO:0000313" key="1">
    <source>
        <dbReference type="EMBL" id="AZL89670.1"/>
    </source>
</evidence>
<proteinExistence type="predicted"/>
<dbReference type="Pfam" id="PF12796">
    <property type="entry name" value="Ank_2"/>
    <property type="match status" value="1"/>
</dbReference>
<dbReference type="EMBL" id="MH046811">
    <property type="protein sequence ID" value="AZL89670.1"/>
    <property type="molecule type" value="Genomic_DNA"/>
</dbReference>
<dbReference type="InterPro" id="IPR036770">
    <property type="entry name" value="Ankyrin_rpt-contain_sf"/>
</dbReference>
<dbReference type="SMART" id="SM00248">
    <property type="entry name" value="ANK"/>
    <property type="match status" value="4"/>
</dbReference>
<organism evidence="1">
    <name type="scientific">Megavirus baoshan</name>
    <dbReference type="NCBI Taxonomy" id="2496520"/>
    <lineage>
        <taxon>Viruses</taxon>
        <taxon>Varidnaviria</taxon>
        <taxon>Bamfordvirae</taxon>
        <taxon>Nucleocytoviricota</taxon>
        <taxon>Megaviricetes</taxon>
        <taxon>Imitervirales</taxon>
        <taxon>Mimiviridae</taxon>
        <taxon>Megamimivirinae</taxon>
        <taxon>Megavirus</taxon>
        <taxon>Megavirus baoshanense</taxon>
    </lineage>
</organism>
<dbReference type="SUPFAM" id="SSF48403">
    <property type="entry name" value="Ankyrin repeat"/>
    <property type="match status" value="1"/>
</dbReference>
<protein>
    <submittedName>
        <fullName evidence="1">Ankyrin repeat protein</fullName>
    </submittedName>
</protein>
<accession>A0A3S8UXX3</accession>
<name>A0A3S8UXX3_9VIRU</name>